<protein>
    <submittedName>
        <fullName evidence="1">2377_t:CDS:1</fullName>
    </submittedName>
</protein>
<dbReference type="EMBL" id="CAMKVN010000508">
    <property type="protein sequence ID" value="CAI2168667.1"/>
    <property type="molecule type" value="Genomic_DNA"/>
</dbReference>
<comment type="caution">
    <text evidence="1">The sequence shown here is derived from an EMBL/GenBank/DDBJ whole genome shotgun (WGS) entry which is preliminary data.</text>
</comment>
<organism evidence="1 2">
    <name type="scientific">Funneliformis geosporum</name>
    <dbReference type="NCBI Taxonomy" id="1117311"/>
    <lineage>
        <taxon>Eukaryota</taxon>
        <taxon>Fungi</taxon>
        <taxon>Fungi incertae sedis</taxon>
        <taxon>Mucoromycota</taxon>
        <taxon>Glomeromycotina</taxon>
        <taxon>Glomeromycetes</taxon>
        <taxon>Glomerales</taxon>
        <taxon>Glomeraceae</taxon>
        <taxon>Funneliformis</taxon>
    </lineage>
</organism>
<reference evidence="1" key="1">
    <citation type="submission" date="2022-08" db="EMBL/GenBank/DDBJ databases">
        <authorList>
            <person name="Kallberg Y."/>
            <person name="Tangrot J."/>
            <person name="Rosling A."/>
        </authorList>
    </citation>
    <scope>NUCLEOTIDE SEQUENCE</scope>
    <source>
        <strain evidence="1">Wild A</strain>
    </source>
</reference>
<gene>
    <name evidence="1" type="ORF">FWILDA_LOCUS3695</name>
</gene>
<evidence type="ECO:0000313" key="2">
    <source>
        <dbReference type="Proteomes" id="UP001153678"/>
    </source>
</evidence>
<evidence type="ECO:0000313" key="1">
    <source>
        <dbReference type="EMBL" id="CAI2168667.1"/>
    </source>
</evidence>
<dbReference type="AlphaFoldDB" id="A0A9W4WP85"/>
<dbReference type="Proteomes" id="UP001153678">
    <property type="component" value="Unassembled WGS sequence"/>
</dbReference>
<name>A0A9W4WP85_9GLOM</name>
<proteinExistence type="predicted"/>
<keyword evidence="2" id="KW-1185">Reference proteome</keyword>
<sequence>MSISNFVSGSNTNSLVDLFVGLKHQYYFVILIVHSVCKYRWCLLVRTLIVDSSPSVIYTCFSDKTVLKGRSARRISVQMLSER</sequence>
<accession>A0A9W4WP85</accession>